<dbReference type="EMBL" id="JAAGME010001046">
    <property type="protein sequence ID" value="NEB70352.1"/>
    <property type="molecule type" value="Genomic_DNA"/>
</dbReference>
<organism evidence="1 3">
    <name type="scientific">Streptomyces microflavus</name>
    <name type="common">Streptomyces lipmanii</name>
    <dbReference type="NCBI Taxonomy" id="1919"/>
    <lineage>
        <taxon>Bacteria</taxon>
        <taxon>Bacillati</taxon>
        <taxon>Actinomycetota</taxon>
        <taxon>Actinomycetes</taxon>
        <taxon>Kitasatosporales</taxon>
        <taxon>Streptomycetaceae</taxon>
        <taxon>Streptomyces</taxon>
    </lineage>
</organism>
<gene>
    <name evidence="1" type="ORF">G3I39_25325</name>
    <name evidence="2" type="ORF">G3I39_35880</name>
</gene>
<dbReference type="RefSeq" id="WP_164358236.1">
    <property type="nucleotide sequence ID" value="NZ_JAAGME010001046.1"/>
</dbReference>
<protein>
    <submittedName>
        <fullName evidence="1">Uncharacterized protein</fullName>
    </submittedName>
</protein>
<reference evidence="1 3" key="1">
    <citation type="submission" date="2020-01" db="EMBL/GenBank/DDBJ databases">
        <title>Insect and environment-associated Actinomycetes.</title>
        <authorList>
            <person name="Currrie C."/>
            <person name="Chevrette M."/>
            <person name="Carlson C."/>
            <person name="Stubbendieck R."/>
            <person name="Wendt-Pienkowski E."/>
        </authorList>
    </citation>
    <scope>NUCLEOTIDE SEQUENCE [LARGE SCALE GENOMIC DNA]</scope>
    <source>
        <strain evidence="1 3">SID14438</strain>
    </source>
</reference>
<dbReference type="EMBL" id="JAAGME010001542">
    <property type="protein sequence ID" value="NEB72416.1"/>
    <property type="molecule type" value="Genomic_DNA"/>
</dbReference>
<dbReference type="Proteomes" id="UP000471648">
    <property type="component" value="Unassembled WGS sequence"/>
</dbReference>
<dbReference type="AlphaFoldDB" id="A0A6N9VFU3"/>
<sequence length="59" mass="6423">MPTPPAQLPRARSLSAVNEDIRALWQRSGGVLAPEERQEYESLLAEWNSASQADASEAA</sequence>
<evidence type="ECO:0000313" key="2">
    <source>
        <dbReference type="EMBL" id="NEB72416.1"/>
    </source>
</evidence>
<proteinExistence type="predicted"/>
<evidence type="ECO:0000313" key="1">
    <source>
        <dbReference type="EMBL" id="NEB70352.1"/>
    </source>
</evidence>
<name>A0A6N9VFU3_STRMI</name>
<comment type="caution">
    <text evidence="1">The sequence shown here is derived from an EMBL/GenBank/DDBJ whole genome shotgun (WGS) entry which is preliminary data.</text>
</comment>
<evidence type="ECO:0000313" key="3">
    <source>
        <dbReference type="Proteomes" id="UP000471648"/>
    </source>
</evidence>
<accession>A0A6N9VFU3</accession>